<name>A0ABV9ZT27_9ACTN</name>
<gene>
    <name evidence="4" type="ORF">ACFPP6_07610</name>
</gene>
<dbReference type="InterPro" id="IPR051917">
    <property type="entry name" value="Transposase-Integrase"/>
</dbReference>
<dbReference type="InterPro" id="IPR025246">
    <property type="entry name" value="IS30-like_HTH"/>
</dbReference>
<proteinExistence type="predicted"/>
<dbReference type="Gene3D" id="1.10.10.10">
    <property type="entry name" value="Winged helix-like DNA-binding domain superfamily/Winged helix DNA-binding domain"/>
    <property type="match status" value="2"/>
</dbReference>
<dbReference type="RefSeq" id="WP_382038440.1">
    <property type="nucleotide sequence ID" value="NZ_JBHSKJ010000003.1"/>
</dbReference>
<feature type="domain" description="HTH marR-type" evidence="2">
    <location>
        <begin position="122"/>
        <end position="165"/>
    </location>
</feature>
<feature type="domain" description="Transposase IS30-like HTH" evidence="3">
    <location>
        <begin position="4"/>
        <end position="44"/>
    </location>
</feature>
<dbReference type="PANTHER" id="PTHR10948">
    <property type="entry name" value="TRANSPOSASE"/>
    <property type="match status" value="1"/>
</dbReference>
<dbReference type="Pfam" id="PF13936">
    <property type="entry name" value="HTH_38"/>
    <property type="match status" value="1"/>
</dbReference>
<protein>
    <submittedName>
        <fullName evidence="4">Helix-turn-helix domain-containing protein</fullName>
    </submittedName>
</protein>
<accession>A0ABV9ZT27</accession>
<dbReference type="SUPFAM" id="SSF46785">
    <property type="entry name" value="Winged helix' DNA-binding domain"/>
    <property type="match status" value="1"/>
</dbReference>
<evidence type="ECO:0000313" key="4">
    <source>
        <dbReference type="EMBL" id="MFC5144548.1"/>
    </source>
</evidence>
<reference evidence="5" key="1">
    <citation type="journal article" date="2019" name="Int. J. Syst. Evol. Microbiol.">
        <title>The Global Catalogue of Microorganisms (GCM) 10K type strain sequencing project: providing services to taxonomists for standard genome sequencing and annotation.</title>
        <authorList>
            <consortium name="The Broad Institute Genomics Platform"/>
            <consortium name="The Broad Institute Genome Sequencing Center for Infectious Disease"/>
            <person name="Wu L."/>
            <person name="Ma J."/>
        </authorList>
    </citation>
    <scope>NUCLEOTIDE SEQUENCE [LARGE SCALE GENOMIC DNA]</scope>
    <source>
        <strain evidence="5">CGMCC 4.1641</strain>
    </source>
</reference>
<dbReference type="InterPro" id="IPR036388">
    <property type="entry name" value="WH-like_DNA-bd_sf"/>
</dbReference>
<evidence type="ECO:0000259" key="3">
    <source>
        <dbReference type="Pfam" id="PF13936"/>
    </source>
</evidence>
<keyword evidence="5" id="KW-1185">Reference proteome</keyword>
<dbReference type="Proteomes" id="UP001596222">
    <property type="component" value="Unassembled WGS sequence"/>
</dbReference>
<feature type="region of interest" description="Disordered" evidence="1">
    <location>
        <begin position="237"/>
        <end position="268"/>
    </location>
</feature>
<evidence type="ECO:0000256" key="1">
    <source>
        <dbReference type="SAM" id="MobiDB-lite"/>
    </source>
</evidence>
<evidence type="ECO:0000313" key="5">
    <source>
        <dbReference type="Proteomes" id="UP001596222"/>
    </source>
</evidence>
<dbReference type="Pfam" id="PF12802">
    <property type="entry name" value="MarR_2"/>
    <property type="match status" value="1"/>
</dbReference>
<sequence length="268" mass="29445">MPGRLTRQDRRRIAAGLGEGLSYTEIARRLDRSTSTVTREVMRNGGPVEYRADPAHQAAARRARRRGRAGAGAPQVAASATGIRVRDGEAVRDYEERLTQLFVDMGVPRMMSRILACIFTTDSGSVTAADLVRRLSVSPASISKAVGRLAKQELIRRERDARERRDRYVIDDDVWHRAMLANIRFNTALAATARDGAGVLGAQSPAGARLNNMGQLLEHVSHDLLRSVEHWQHVLSARRAPQTRDDGSPAPGAGSRCSLVWRPAQPSQ</sequence>
<dbReference type="EMBL" id="JBHSKJ010000003">
    <property type="protein sequence ID" value="MFC5144548.1"/>
    <property type="molecule type" value="Genomic_DNA"/>
</dbReference>
<dbReference type="InterPro" id="IPR036390">
    <property type="entry name" value="WH_DNA-bd_sf"/>
</dbReference>
<dbReference type="PANTHER" id="PTHR10948:SF23">
    <property type="entry name" value="TRANSPOSASE INSI FOR INSERTION SEQUENCE ELEMENT IS30A-RELATED"/>
    <property type="match status" value="1"/>
</dbReference>
<comment type="caution">
    <text evidence="4">The sequence shown here is derived from an EMBL/GenBank/DDBJ whole genome shotgun (WGS) entry which is preliminary data.</text>
</comment>
<dbReference type="InterPro" id="IPR000835">
    <property type="entry name" value="HTH_MarR-typ"/>
</dbReference>
<evidence type="ECO:0000259" key="2">
    <source>
        <dbReference type="Pfam" id="PF12802"/>
    </source>
</evidence>
<organism evidence="4 5">
    <name type="scientific">Streptomyces aureoversilis</name>
    <dbReference type="NCBI Taxonomy" id="67277"/>
    <lineage>
        <taxon>Bacteria</taxon>
        <taxon>Bacillati</taxon>
        <taxon>Actinomycetota</taxon>
        <taxon>Actinomycetes</taxon>
        <taxon>Kitasatosporales</taxon>
        <taxon>Streptomycetaceae</taxon>
        <taxon>Streptomyces</taxon>
    </lineage>
</organism>